<dbReference type="SMART" id="SM00347">
    <property type="entry name" value="HTH_MARR"/>
    <property type="match status" value="1"/>
</dbReference>
<dbReference type="InterPro" id="IPR000835">
    <property type="entry name" value="HTH_MarR-typ"/>
</dbReference>
<keyword evidence="3" id="KW-0804">Transcription</keyword>
<feature type="domain" description="HTH marR-type" evidence="4">
    <location>
        <begin position="3"/>
        <end position="137"/>
    </location>
</feature>
<keyword evidence="1" id="KW-0805">Transcription regulation</keyword>
<dbReference type="Proteomes" id="UP001348817">
    <property type="component" value="Plasmid pFA9"/>
</dbReference>
<dbReference type="PROSITE" id="PS50995">
    <property type="entry name" value="HTH_MARR_2"/>
    <property type="match status" value="1"/>
</dbReference>
<keyword evidence="2" id="KW-0238">DNA-binding</keyword>
<evidence type="ECO:0000259" key="4">
    <source>
        <dbReference type="PROSITE" id="PS50995"/>
    </source>
</evidence>
<evidence type="ECO:0000256" key="2">
    <source>
        <dbReference type="ARBA" id="ARBA00023125"/>
    </source>
</evidence>
<dbReference type="PROSITE" id="PS01117">
    <property type="entry name" value="HTH_MARR_1"/>
    <property type="match status" value="1"/>
</dbReference>
<dbReference type="SUPFAM" id="SSF46785">
    <property type="entry name" value="Winged helix' DNA-binding domain"/>
    <property type="match status" value="1"/>
</dbReference>
<dbReference type="PRINTS" id="PR00598">
    <property type="entry name" value="HTHMARR"/>
</dbReference>
<sequence>MDSLDIIVSIRKIVRSLNLESKSIQKDFGLSIAQLLCLGHLQSNPGYRSTHKELMNLLSLNSSTISGILNRLEKRGYIARVSNEVDRRSKSIMLTASGIKLLEETPNVLHDRLADRLDKLSEDDKSMVDKSLKIIISAMEIKGMEASPLLTPEEPIDP</sequence>
<dbReference type="EMBL" id="AP025323">
    <property type="protein sequence ID" value="BDD12996.1"/>
    <property type="molecule type" value="Genomic_DNA"/>
</dbReference>
<dbReference type="AlphaFoldDB" id="A0AAU9CLW8"/>
<dbReference type="Pfam" id="PF12802">
    <property type="entry name" value="MarR_2"/>
    <property type="match status" value="1"/>
</dbReference>
<dbReference type="Gene3D" id="1.10.10.10">
    <property type="entry name" value="Winged helix-like DNA-binding domain superfamily/Winged helix DNA-binding domain"/>
    <property type="match status" value="1"/>
</dbReference>
<dbReference type="PANTHER" id="PTHR33164:SF89">
    <property type="entry name" value="MARR FAMILY REGULATORY PROTEIN"/>
    <property type="match status" value="1"/>
</dbReference>
<keyword evidence="5" id="KW-0614">Plasmid</keyword>
<dbReference type="KEGG" id="fax:FUAX_54280"/>
<dbReference type="InterPro" id="IPR023187">
    <property type="entry name" value="Tscrpt_reg_MarR-type_CS"/>
</dbReference>
<dbReference type="InterPro" id="IPR039422">
    <property type="entry name" value="MarR/SlyA-like"/>
</dbReference>
<dbReference type="GO" id="GO:0006950">
    <property type="term" value="P:response to stress"/>
    <property type="evidence" value="ECO:0007669"/>
    <property type="project" value="TreeGrafter"/>
</dbReference>
<evidence type="ECO:0000256" key="1">
    <source>
        <dbReference type="ARBA" id="ARBA00023015"/>
    </source>
</evidence>
<keyword evidence="6" id="KW-1185">Reference proteome</keyword>
<reference evidence="5 6" key="1">
    <citation type="submission" date="2021-12" db="EMBL/GenBank/DDBJ databases">
        <title>Genome sequencing of bacteria with rrn-lacking chromosome and rrn-plasmid.</title>
        <authorList>
            <person name="Anda M."/>
            <person name="Iwasaki W."/>
        </authorList>
    </citation>
    <scope>NUCLEOTIDE SEQUENCE [LARGE SCALE GENOMIC DNA]</scope>
    <source>
        <strain evidence="5 6">DSM 100852</strain>
        <plasmid evidence="5 6">pFA9</plasmid>
    </source>
</reference>
<protein>
    <recommendedName>
        <fullName evidence="4">HTH marR-type domain-containing protein</fullName>
    </recommendedName>
</protein>
<dbReference type="RefSeq" id="WP_338396168.1">
    <property type="nucleotide sequence ID" value="NZ_AP025323.1"/>
</dbReference>
<proteinExistence type="predicted"/>
<gene>
    <name evidence="5" type="ORF">FUAX_54280</name>
</gene>
<geneLocation type="plasmid" evidence="5 6">
    <name>pFA9</name>
</geneLocation>
<dbReference type="InterPro" id="IPR036388">
    <property type="entry name" value="WH-like_DNA-bd_sf"/>
</dbReference>
<evidence type="ECO:0000256" key="3">
    <source>
        <dbReference type="ARBA" id="ARBA00023163"/>
    </source>
</evidence>
<accession>A0AAU9CLW8</accession>
<name>A0AAU9CLW8_9BACT</name>
<organism evidence="5 6">
    <name type="scientific">Fulvitalea axinellae</name>
    <dbReference type="NCBI Taxonomy" id="1182444"/>
    <lineage>
        <taxon>Bacteria</taxon>
        <taxon>Pseudomonadati</taxon>
        <taxon>Bacteroidota</taxon>
        <taxon>Cytophagia</taxon>
        <taxon>Cytophagales</taxon>
        <taxon>Persicobacteraceae</taxon>
        <taxon>Fulvitalea</taxon>
    </lineage>
</organism>
<evidence type="ECO:0000313" key="5">
    <source>
        <dbReference type="EMBL" id="BDD12996.1"/>
    </source>
</evidence>
<dbReference type="GO" id="GO:0003677">
    <property type="term" value="F:DNA binding"/>
    <property type="evidence" value="ECO:0007669"/>
    <property type="project" value="UniProtKB-KW"/>
</dbReference>
<evidence type="ECO:0000313" key="6">
    <source>
        <dbReference type="Proteomes" id="UP001348817"/>
    </source>
</evidence>
<dbReference type="PANTHER" id="PTHR33164">
    <property type="entry name" value="TRANSCRIPTIONAL REGULATOR, MARR FAMILY"/>
    <property type="match status" value="1"/>
</dbReference>
<dbReference type="GO" id="GO:0003700">
    <property type="term" value="F:DNA-binding transcription factor activity"/>
    <property type="evidence" value="ECO:0007669"/>
    <property type="project" value="InterPro"/>
</dbReference>
<dbReference type="InterPro" id="IPR036390">
    <property type="entry name" value="WH_DNA-bd_sf"/>
</dbReference>